<dbReference type="Gene3D" id="3.40.50.150">
    <property type="entry name" value="Vaccinia Virus protein VP39"/>
    <property type="match status" value="1"/>
</dbReference>
<dbReference type="GO" id="GO:0032259">
    <property type="term" value="P:methylation"/>
    <property type="evidence" value="ECO:0007669"/>
    <property type="project" value="UniProtKB-KW"/>
</dbReference>
<dbReference type="GO" id="GO:0008757">
    <property type="term" value="F:S-adenosylmethionine-dependent methyltransferase activity"/>
    <property type="evidence" value="ECO:0007669"/>
    <property type="project" value="InterPro"/>
</dbReference>
<keyword evidence="5" id="KW-1185">Reference proteome</keyword>
<dbReference type="CDD" id="cd02440">
    <property type="entry name" value="AdoMet_MTases"/>
    <property type="match status" value="1"/>
</dbReference>
<evidence type="ECO:0000259" key="3">
    <source>
        <dbReference type="Pfam" id="PF08241"/>
    </source>
</evidence>
<dbReference type="PANTHER" id="PTHR22809">
    <property type="entry name" value="METHYLTRANSFERASE-RELATED"/>
    <property type="match status" value="1"/>
</dbReference>
<dbReference type="Proteomes" id="UP000005741">
    <property type="component" value="Chromosome"/>
</dbReference>
<dbReference type="InterPro" id="IPR026113">
    <property type="entry name" value="METTL2/6/8-like"/>
</dbReference>
<name>H1Z0L4_9EURY</name>
<gene>
    <name evidence="4" type="ORF">Metlim_1160</name>
</gene>
<sequence>MIKTENPWENAYNKQGSLWAGHQHLLPEIEKGDRVLETGCGNGKTAVQLCSREIICHGMDISLSAIRMAAGACRKAEFYAGDITAIPAKDEVYDTVISFHTISHLNETERFKAASEIYRVLRNEGRFYFRDFGAGDLRCGKGVETERNTFRKGNGISTHFFDMAGVTELFRDFKPVDSGYIHWKMRVKGHEHQREEIHAVFLKE</sequence>
<accession>H1Z0L4</accession>
<dbReference type="InterPro" id="IPR029063">
    <property type="entry name" value="SAM-dependent_MTases_sf"/>
</dbReference>
<dbReference type="STRING" id="937775.Metlim_1160"/>
<evidence type="ECO:0000313" key="5">
    <source>
        <dbReference type="Proteomes" id="UP000005741"/>
    </source>
</evidence>
<reference evidence="4 5" key="1">
    <citation type="submission" date="2011-10" db="EMBL/GenBank/DDBJ databases">
        <title>The Improved High-Quality Draft genome of Methanoplanus limicola DSM 2279.</title>
        <authorList>
            <consortium name="US DOE Joint Genome Institute (JGI-PGF)"/>
            <person name="Lucas S."/>
            <person name="Copeland A."/>
            <person name="Lapidus A."/>
            <person name="Glavina del Rio T."/>
            <person name="Dalin E."/>
            <person name="Tice H."/>
            <person name="Bruce D."/>
            <person name="Goodwin L."/>
            <person name="Pitluck S."/>
            <person name="Peters L."/>
            <person name="Mikhailova N."/>
            <person name="Lu M."/>
            <person name="Kyrpides N."/>
            <person name="Mavromatis K."/>
            <person name="Ivanova N."/>
            <person name="Markowitz V."/>
            <person name="Cheng J.-F."/>
            <person name="Hugenholtz P."/>
            <person name="Woyke T."/>
            <person name="Wu D."/>
            <person name="Wirth R."/>
            <person name="Brambilla E.-M."/>
            <person name="Klenk H.-P."/>
            <person name="Eisen J.A."/>
        </authorList>
    </citation>
    <scope>NUCLEOTIDE SEQUENCE [LARGE SCALE GENOMIC DNA]</scope>
    <source>
        <strain evidence="4 5">DSM 2279</strain>
    </source>
</reference>
<dbReference type="OrthoDB" id="8915at2157"/>
<keyword evidence="2 4" id="KW-0808">Transferase</keyword>
<evidence type="ECO:0000256" key="1">
    <source>
        <dbReference type="ARBA" id="ARBA00022603"/>
    </source>
</evidence>
<organism evidence="4 5">
    <name type="scientific">Methanoplanus limicola DSM 2279</name>
    <dbReference type="NCBI Taxonomy" id="937775"/>
    <lineage>
        <taxon>Archaea</taxon>
        <taxon>Methanobacteriati</taxon>
        <taxon>Methanobacteriota</taxon>
        <taxon>Stenosarchaea group</taxon>
        <taxon>Methanomicrobia</taxon>
        <taxon>Methanomicrobiales</taxon>
        <taxon>Methanomicrobiaceae</taxon>
        <taxon>Methanoplanus</taxon>
    </lineage>
</organism>
<dbReference type="SUPFAM" id="SSF53335">
    <property type="entry name" value="S-adenosyl-L-methionine-dependent methyltransferases"/>
    <property type="match status" value="1"/>
</dbReference>
<dbReference type="Pfam" id="PF08241">
    <property type="entry name" value="Methyltransf_11"/>
    <property type="match status" value="1"/>
</dbReference>
<dbReference type="RefSeq" id="WP_004077019.1">
    <property type="nucleotide sequence ID" value="NZ_CM001436.1"/>
</dbReference>
<dbReference type="PANTHER" id="PTHR22809:SF14">
    <property type="entry name" value="TRNA N(3)-METHYLCYTIDINE METHYLTRANSFERASE"/>
    <property type="match status" value="1"/>
</dbReference>
<feature type="domain" description="Methyltransferase type 11" evidence="3">
    <location>
        <begin position="36"/>
        <end position="129"/>
    </location>
</feature>
<dbReference type="AlphaFoldDB" id="H1Z0L4"/>
<keyword evidence="1 4" id="KW-0489">Methyltransferase</keyword>
<dbReference type="GO" id="GO:0140640">
    <property type="term" value="F:catalytic activity, acting on a nucleic acid"/>
    <property type="evidence" value="ECO:0007669"/>
    <property type="project" value="UniProtKB-ARBA"/>
</dbReference>
<evidence type="ECO:0000256" key="2">
    <source>
        <dbReference type="ARBA" id="ARBA00022679"/>
    </source>
</evidence>
<dbReference type="InterPro" id="IPR013216">
    <property type="entry name" value="Methyltransf_11"/>
</dbReference>
<dbReference type="FunCoup" id="H1Z0L4">
    <property type="interactions" value="33"/>
</dbReference>
<evidence type="ECO:0000313" key="4">
    <source>
        <dbReference type="EMBL" id="EHQ35271.1"/>
    </source>
</evidence>
<proteinExistence type="predicted"/>
<dbReference type="EMBL" id="CM001436">
    <property type="protein sequence ID" value="EHQ35271.1"/>
    <property type="molecule type" value="Genomic_DNA"/>
</dbReference>
<dbReference type="InParanoid" id="H1Z0L4"/>
<dbReference type="HOGENOM" id="CLU_091228_0_0_2"/>
<protein>
    <submittedName>
        <fullName evidence="4">Methyltransferase type 11</fullName>
    </submittedName>
</protein>